<dbReference type="AlphaFoldDB" id="A0A0R1Q2L7"/>
<accession>A0A0R1Q2L7</accession>
<dbReference type="InterPro" id="IPR024529">
    <property type="entry name" value="ECF_trnsprt_substrate-spec"/>
</dbReference>
<dbReference type="PATRIC" id="fig|1423812.3.peg.1044"/>
<keyword evidence="3" id="KW-1185">Reference proteome</keyword>
<organism evidence="2 3">
    <name type="scientific">Liquorilactobacillus uvarum DSM 19971</name>
    <dbReference type="NCBI Taxonomy" id="1423812"/>
    <lineage>
        <taxon>Bacteria</taxon>
        <taxon>Bacillati</taxon>
        <taxon>Bacillota</taxon>
        <taxon>Bacilli</taxon>
        <taxon>Lactobacillales</taxon>
        <taxon>Lactobacillaceae</taxon>
        <taxon>Liquorilactobacillus</taxon>
    </lineage>
</organism>
<name>A0A0R1Q2L7_9LACO</name>
<dbReference type="Proteomes" id="UP000051155">
    <property type="component" value="Unassembled WGS sequence"/>
</dbReference>
<protein>
    <submittedName>
        <fullName evidence="2">Uncharacterized protein</fullName>
    </submittedName>
</protein>
<comment type="caution">
    <text evidence="2">The sequence shown here is derived from an EMBL/GenBank/DDBJ whole genome shotgun (WGS) entry which is preliminary data.</text>
</comment>
<dbReference type="Gene3D" id="1.10.1760.20">
    <property type="match status" value="1"/>
</dbReference>
<keyword evidence="1" id="KW-1133">Transmembrane helix</keyword>
<dbReference type="RefSeq" id="WP_057735851.1">
    <property type="nucleotide sequence ID" value="NZ_AZEG01000002.1"/>
</dbReference>
<gene>
    <name evidence="2" type="ORF">FD20_GL000978</name>
</gene>
<evidence type="ECO:0000256" key="1">
    <source>
        <dbReference type="SAM" id="Phobius"/>
    </source>
</evidence>
<dbReference type="OrthoDB" id="4624at2"/>
<feature type="transmembrane region" description="Helical" evidence="1">
    <location>
        <begin position="41"/>
        <end position="64"/>
    </location>
</feature>
<dbReference type="GO" id="GO:0022857">
    <property type="term" value="F:transmembrane transporter activity"/>
    <property type="evidence" value="ECO:0007669"/>
    <property type="project" value="InterPro"/>
</dbReference>
<dbReference type="EMBL" id="AZEG01000002">
    <property type="protein sequence ID" value="KRL38903.1"/>
    <property type="molecule type" value="Genomic_DNA"/>
</dbReference>
<dbReference type="Pfam" id="PF12822">
    <property type="entry name" value="ECF_trnsprt"/>
    <property type="match status" value="1"/>
</dbReference>
<sequence>MNNLGTKLTTRDVALLGLLIAMDIIVGKFLSFGVWSVRISLTFIIVFFMAAWFGPIVGGVASAIADIVGTLLMGGIGGYFVGFTISAFIEAFIYGVIFYDKKVSFLRILCAVLINILVVDALLNTFWIMWLYHALFWSIFPVRILKELLMIPIQVILLSIVSKNTVLNTLKNHVRLR</sequence>
<dbReference type="InterPro" id="IPR030949">
    <property type="entry name" value="ECF_S_folate_fam"/>
</dbReference>
<evidence type="ECO:0000313" key="2">
    <source>
        <dbReference type="EMBL" id="KRL38903.1"/>
    </source>
</evidence>
<keyword evidence="1" id="KW-0472">Membrane</keyword>
<evidence type="ECO:0000313" key="3">
    <source>
        <dbReference type="Proteomes" id="UP000051155"/>
    </source>
</evidence>
<proteinExistence type="predicted"/>
<reference evidence="2 3" key="1">
    <citation type="journal article" date="2015" name="Genome Announc.">
        <title>Expanding the biotechnology potential of lactobacilli through comparative genomics of 213 strains and associated genera.</title>
        <authorList>
            <person name="Sun Z."/>
            <person name="Harris H.M."/>
            <person name="McCann A."/>
            <person name="Guo C."/>
            <person name="Argimon S."/>
            <person name="Zhang W."/>
            <person name="Yang X."/>
            <person name="Jeffery I.B."/>
            <person name="Cooney J.C."/>
            <person name="Kagawa T.F."/>
            <person name="Liu W."/>
            <person name="Song Y."/>
            <person name="Salvetti E."/>
            <person name="Wrobel A."/>
            <person name="Rasinkangas P."/>
            <person name="Parkhill J."/>
            <person name="Rea M.C."/>
            <person name="O'Sullivan O."/>
            <person name="Ritari J."/>
            <person name="Douillard F.P."/>
            <person name="Paul Ross R."/>
            <person name="Yang R."/>
            <person name="Briner A.E."/>
            <person name="Felis G.E."/>
            <person name="de Vos W.M."/>
            <person name="Barrangou R."/>
            <person name="Klaenhammer T.R."/>
            <person name="Caufield P.W."/>
            <person name="Cui Y."/>
            <person name="Zhang H."/>
            <person name="O'Toole P.W."/>
        </authorList>
    </citation>
    <scope>NUCLEOTIDE SEQUENCE [LARGE SCALE GENOMIC DNA]</scope>
    <source>
        <strain evidence="2 3">DSM 19971</strain>
    </source>
</reference>
<dbReference type="NCBIfam" id="TIGR04518">
    <property type="entry name" value="ECF_S_folT_fam"/>
    <property type="match status" value="1"/>
</dbReference>
<feature type="transmembrane region" description="Helical" evidence="1">
    <location>
        <begin position="144"/>
        <end position="162"/>
    </location>
</feature>
<dbReference type="STRING" id="1423812.FD20_GL000978"/>
<keyword evidence="1" id="KW-0812">Transmembrane</keyword>
<feature type="transmembrane region" description="Helical" evidence="1">
    <location>
        <begin position="76"/>
        <end position="99"/>
    </location>
</feature>
<feature type="transmembrane region" description="Helical" evidence="1">
    <location>
        <begin position="105"/>
        <end position="132"/>
    </location>
</feature>
<feature type="transmembrane region" description="Helical" evidence="1">
    <location>
        <begin position="12"/>
        <end position="35"/>
    </location>
</feature>